<dbReference type="InterPro" id="IPR001034">
    <property type="entry name" value="DeoR_HTH"/>
</dbReference>
<dbReference type="NCBIfam" id="NF040887">
    <property type="entry name" value="trans_reg_YciT"/>
    <property type="match status" value="1"/>
</dbReference>
<gene>
    <name evidence="4" type="ORF">FKM52_16940</name>
</gene>
<dbReference type="OrthoDB" id="9797223at2"/>
<organism evidence="4 5">
    <name type="scientific">Mixta tenebrionis</name>
    <dbReference type="NCBI Taxonomy" id="2562439"/>
    <lineage>
        <taxon>Bacteria</taxon>
        <taxon>Pseudomonadati</taxon>
        <taxon>Pseudomonadota</taxon>
        <taxon>Gammaproteobacteria</taxon>
        <taxon>Enterobacterales</taxon>
        <taxon>Erwiniaceae</taxon>
        <taxon>Mixta</taxon>
    </lineage>
</organism>
<dbReference type="Gene3D" id="1.10.10.10">
    <property type="entry name" value="Winged helix-like DNA-binding domain superfamily/Winged helix DNA-binding domain"/>
    <property type="match status" value="1"/>
</dbReference>
<dbReference type="EMBL" id="VHQI01000011">
    <property type="protein sequence ID" value="TPW40899.1"/>
    <property type="molecule type" value="Genomic_DNA"/>
</dbReference>
<comment type="caution">
    <text evidence="4">The sequence shown here is derived from an EMBL/GenBank/DDBJ whole genome shotgun (WGS) entry which is preliminary data.</text>
</comment>
<name>A0A506V646_9GAMM</name>
<dbReference type="SUPFAM" id="SSF100950">
    <property type="entry name" value="NagB/RpiA/CoA transferase-like"/>
    <property type="match status" value="1"/>
</dbReference>
<dbReference type="SMART" id="SM00420">
    <property type="entry name" value="HTH_DEOR"/>
    <property type="match status" value="1"/>
</dbReference>
<dbReference type="RefSeq" id="WP_141177364.1">
    <property type="nucleotide sequence ID" value="NZ_JBHUFX010000007.1"/>
</dbReference>
<dbReference type="Pfam" id="PF00455">
    <property type="entry name" value="DeoRC"/>
    <property type="match status" value="1"/>
</dbReference>
<dbReference type="SUPFAM" id="SSF46785">
    <property type="entry name" value="Winged helix' DNA-binding domain"/>
    <property type="match status" value="1"/>
</dbReference>
<dbReference type="SMART" id="SM01134">
    <property type="entry name" value="DeoRC"/>
    <property type="match status" value="1"/>
</dbReference>
<evidence type="ECO:0000259" key="3">
    <source>
        <dbReference type="PROSITE" id="PS51000"/>
    </source>
</evidence>
<dbReference type="PRINTS" id="PR00037">
    <property type="entry name" value="HTHLACR"/>
</dbReference>
<dbReference type="PANTHER" id="PTHR30363:SF59">
    <property type="entry name" value="DEOR FAMILY REGULATORY PROTEIN"/>
    <property type="match status" value="1"/>
</dbReference>
<dbReference type="AlphaFoldDB" id="A0A506V646"/>
<dbReference type="InterPro" id="IPR037171">
    <property type="entry name" value="NagB/RpiA_transferase-like"/>
</dbReference>
<keyword evidence="2" id="KW-0804">Transcription</keyword>
<dbReference type="PANTHER" id="PTHR30363">
    <property type="entry name" value="HTH-TYPE TRANSCRIPTIONAL REGULATOR SRLR-RELATED"/>
    <property type="match status" value="1"/>
</dbReference>
<evidence type="ECO:0000256" key="2">
    <source>
        <dbReference type="ARBA" id="ARBA00023163"/>
    </source>
</evidence>
<keyword evidence="1" id="KW-0805">Transcription regulation</keyword>
<dbReference type="InterPro" id="IPR050313">
    <property type="entry name" value="Carb_Metab_HTH_regulators"/>
</dbReference>
<reference evidence="4 5" key="1">
    <citation type="submission" date="2019-06" db="EMBL/GenBank/DDBJ databases">
        <authorList>
            <person name="Yang Y."/>
        </authorList>
    </citation>
    <scope>NUCLEOTIDE SEQUENCE [LARGE SCALE GENOMIC DNA]</scope>
    <source>
        <strain evidence="4 5">BIT-26</strain>
    </source>
</reference>
<dbReference type="InterPro" id="IPR036388">
    <property type="entry name" value="WH-like_DNA-bd_sf"/>
</dbReference>
<evidence type="ECO:0000256" key="1">
    <source>
        <dbReference type="ARBA" id="ARBA00023015"/>
    </source>
</evidence>
<protein>
    <submittedName>
        <fullName evidence="4">DeoR/GlpR transcriptional regulator</fullName>
    </submittedName>
</protein>
<dbReference type="Gene3D" id="3.40.50.1360">
    <property type="match status" value="1"/>
</dbReference>
<dbReference type="Pfam" id="PF08220">
    <property type="entry name" value="HTH_DeoR"/>
    <property type="match status" value="1"/>
</dbReference>
<dbReference type="InterPro" id="IPR014036">
    <property type="entry name" value="DeoR-like_C"/>
</dbReference>
<dbReference type="GO" id="GO:0003700">
    <property type="term" value="F:DNA-binding transcription factor activity"/>
    <property type="evidence" value="ECO:0007669"/>
    <property type="project" value="InterPro"/>
</dbReference>
<proteinExistence type="predicted"/>
<keyword evidence="5" id="KW-1185">Reference proteome</keyword>
<dbReference type="InterPro" id="IPR036390">
    <property type="entry name" value="WH_DNA-bd_sf"/>
</dbReference>
<sequence>MNSRQQLILQTVTENGKISVAELAKLTGVSVVTVRHDLNVLEKNAYLRRVHGSAVAIDSDSVDTRMLNNFNQKKILAEYAASIVNSGETIFIESGSTNAILARILSKRRDLTIVTVSSYIANLLRHSQCEIILLGGVLQKRSESMVGPLTQLALKNVHFSKAFIGIDGFRIDTGFTGRDMLRADIVNSALQKQATNIILTDSSKFGVVHPHPLGPTGLINMVISDFTINDQYQSYLSRQGIEAIAPAGDDQLP</sequence>
<evidence type="ECO:0000313" key="4">
    <source>
        <dbReference type="EMBL" id="TPW40899.1"/>
    </source>
</evidence>
<dbReference type="Proteomes" id="UP000319523">
    <property type="component" value="Unassembled WGS sequence"/>
</dbReference>
<feature type="domain" description="HTH deoR-type" evidence="3">
    <location>
        <begin position="1"/>
        <end position="56"/>
    </location>
</feature>
<accession>A0A506V646</accession>
<dbReference type="PROSITE" id="PS51000">
    <property type="entry name" value="HTH_DEOR_2"/>
    <property type="match status" value="1"/>
</dbReference>
<evidence type="ECO:0000313" key="5">
    <source>
        <dbReference type="Proteomes" id="UP000319523"/>
    </source>
</evidence>